<gene>
    <name evidence="3" type="ORF">TrLO_g10028</name>
</gene>
<feature type="compositionally biased region" description="Basic residues" evidence="1">
    <location>
        <begin position="195"/>
        <end position="208"/>
    </location>
</feature>
<dbReference type="PANTHER" id="PTHR11864:SF0">
    <property type="entry name" value="PRP40 PRE-MRNA PROCESSING FACTOR 40 HOMOLOG A (YEAST)"/>
    <property type="match status" value="1"/>
</dbReference>
<dbReference type="InterPro" id="IPR039726">
    <property type="entry name" value="Prp40-like"/>
</dbReference>
<dbReference type="CDD" id="cd00201">
    <property type="entry name" value="WW"/>
    <property type="match status" value="6"/>
</dbReference>
<dbReference type="GO" id="GO:0003723">
    <property type="term" value="F:RNA binding"/>
    <property type="evidence" value="ECO:0007669"/>
    <property type="project" value="TreeGrafter"/>
</dbReference>
<dbReference type="Proteomes" id="UP001165122">
    <property type="component" value="Unassembled WGS sequence"/>
</dbReference>
<sequence>MSLWEARDDGNGNTYYFNTETEESVWEKPDDFDDAADDDSGDNNSSDGEEELADGWEARDDGSGNTYYFNNETEESVWDKPVKPSAPSASPAAAQQHTWEERDDGSGNVYFFNTETEESVWERPAEMDTVPLPSPETPSGSPQHSWEERDDGSGNIYFFNTETEESVWERPSEMDASPFFDENIASTPTMEGGGKVKKMKRVKLPHKDKKWDTRDDGSGNIYYFNFESEESQWDEPEDFEEDQNDDSEYEEVTDEEGEEETEEGGGDEDEIVDDPEPTSVWEAKDDRSGNAYYYNDETEESVWEEPEKYTAHVAAYAAWEASVEENKQKREAAAANKAAGGTPKAEEDPPARPSMLSVLGGGLLKKAAATVKREEGEDPPDYDSTPKKQQRDEGSEQHTPETDVSKYTEDEEEEHSEEEHSEEGEEEDFSRVKRPRDHLQFAPFGMFVSVKADSKPWARKWISIKHSSQTSTYEATITASPESNVELSVADYERMAFDLMSVTTLIKSTTKPTVQVKREEADGDKDPLAVLFPSQSEVENFVDAVEVRNRTSTPYHEINIGVGDVLDLTDLDIRALQVVTAEELQAEEEALHKYSEELHSILSNMKNISRQNKAVAHNAKTKSSSGANHLDSDEDSDEDYHDEDDDEDDDDAGSRRYPNKLKEVGQALVLINHEWQQIHLLVDFEHAELKFFTHADAKKPKLRLPLTNCSVSLTETENTKYSKSLKNPLSFQLTVDSTMLSAMSPLSPSKSPSKSGLGLSKDENVYAFRTFTLLQLWEWTVTFSSLGKVDKDNDTIAASKRFGWSVQALNGLEKSLADIVIKKLCLASEHEVIYHNPLAFGSPEAGLMDKSGLSVVSTGDHKSYGAPVGSVVTEADGTRVLAKLNYKQTTELLDNAPKMKPLRVKYRLPCISRVGASVREGAEGEWSDCIVKMNDMKMTFEQDKPVLEELDMLGGGDAILTLTANSRYPLLLVVKADMREVAVRFTSFKKLLEFNVGFLYSTMLVGAGSDELLLEQLDKNRGGGEWGESDSDVDEEGELGDVSMGGWMTDEADTPAKATSNSSSRRQTHQEEKKAEVTESAYEIVDQLQAHLTELEEPLPTTEELIALRKNLSEKHNKNIESLVKRVEADSEDRRIMVEEAEAKMIAQAKDQERNHGLGEEMMSMSEVRHGSGEERRGGGRNRSGSGQGSSGGGDSPLKQWNPTLGYSHTLSLSSHLPSLTEIMDSSMSPMQAATSSRDLGGPGGNKNSINSPPSPRLPRSKRRRHTNQDDVSPLGDKGVDDRRASKQSGKDFQVSQPSTTPAVKTVEKMTLLSAFVKEVIASPEAVVASAVSLVGNPQLCRKFCRAIVQRLGCRYLTVPEEFLVPLVRFAVKTRNQVVVNSVVAEVCCLPEVLLFGKSVARVDRDLELGGEDEDDALAPEATALSMVRKIIGSLSAFGASNFPSSLVSCLQAVSSEVNSVLSAESILSEFILLKALNDAGVVTGRGGMVERFLITFLRTAAGGIGGRSNGNMTIRLRAQTAGLQVQFSKTLSDVLSVRVGGVRAPVGLGLNFESSFANGSGAKPKELLGKIVATGEDIYLIHSGIEEGMRGGGHGAFSSLTASLVALGSVDLGWTSVRDRDKAYVLKLDVFEGGEAAKAGASDEVAIQEARWLMSKAKARLQMLFSERGVQTVGDLESAKEVVRELESKKPAIKLITQEAKRLNVALELCENYKAGLSTLGDINEGGGDGGTAKFMLETKLERIVAVEREFIERAGVRAALLIPTLQATTKIFVPGGPIFSVTCWVKLGTGVMPKAVGRKAGTWMEFGMWTN</sequence>
<feature type="compositionally biased region" description="Basic and acidic residues" evidence="1">
    <location>
        <begin position="1"/>
        <end position="10"/>
    </location>
</feature>
<dbReference type="Pfam" id="PF00397">
    <property type="entry name" value="WW"/>
    <property type="match status" value="4"/>
</dbReference>
<feature type="compositionally biased region" description="Acidic residues" evidence="1">
    <location>
        <begin position="409"/>
        <end position="428"/>
    </location>
</feature>
<accession>A0A9W7DY85</accession>
<feature type="domain" description="WW" evidence="2">
    <location>
        <begin position="50"/>
        <end position="83"/>
    </location>
</feature>
<keyword evidence="4" id="KW-1185">Reference proteome</keyword>
<protein>
    <recommendedName>
        <fullName evidence="2">WW domain-containing protein</fullName>
    </recommendedName>
</protein>
<dbReference type="Gene3D" id="2.20.70.10">
    <property type="match status" value="6"/>
</dbReference>
<dbReference type="EMBL" id="BRXW01000440">
    <property type="protein sequence ID" value="GMH55048.1"/>
    <property type="molecule type" value="Genomic_DNA"/>
</dbReference>
<feature type="region of interest" description="Disordered" evidence="1">
    <location>
        <begin position="1227"/>
        <end position="1301"/>
    </location>
</feature>
<reference evidence="4" key="1">
    <citation type="journal article" date="2023" name="Commun. Biol.">
        <title>Genome analysis of Parmales, the sister group of diatoms, reveals the evolutionary specialization of diatoms from phago-mixotrophs to photoautotrophs.</title>
        <authorList>
            <person name="Ban H."/>
            <person name="Sato S."/>
            <person name="Yoshikawa S."/>
            <person name="Yamada K."/>
            <person name="Nakamura Y."/>
            <person name="Ichinomiya M."/>
            <person name="Sato N."/>
            <person name="Blanc-Mathieu R."/>
            <person name="Endo H."/>
            <person name="Kuwata A."/>
            <person name="Ogata H."/>
        </authorList>
    </citation>
    <scope>NUCLEOTIDE SEQUENCE [LARGE SCALE GENOMIC DNA]</scope>
    <source>
        <strain evidence="4">NIES 3700</strain>
    </source>
</reference>
<feature type="compositionally biased region" description="Basic and acidic residues" evidence="1">
    <location>
        <begin position="384"/>
        <end position="408"/>
    </location>
</feature>
<feature type="region of interest" description="Disordered" evidence="1">
    <location>
        <begin position="1021"/>
        <end position="1078"/>
    </location>
</feature>
<feature type="compositionally biased region" description="Gly residues" evidence="1">
    <location>
        <begin position="1186"/>
        <end position="1195"/>
    </location>
</feature>
<feature type="region of interest" description="Disordered" evidence="1">
    <location>
        <begin position="321"/>
        <end position="433"/>
    </location>
</feature>
<dbReference type="GO" id="GO:0045292">
    <property type="term" value="P:mRNA cis splicing, via spliceosome"/>
    <property type="evidence" value="ECO:0007669"/>
    <property type="project" value="InterPro"/>
</dbReference>
<feature type="region of interest" description="Disordered" evidence="1">
    <location>
        <begin position="1"/>
        <end position="293"/>
    </location>
</feature>
<evidence type="ECO:0000313" key="3">
    <source>
        <dbReference type="EMBL" id="GMH55048.1"/>
    </source>
</evidence>
<dbReference type="PROSITE" id="PS50020">
    <property type="entry name" value="WW_DOMAIN_2"/>
    <property type="match status" value="6"/>
</dbReference>
<dbReference type="InterPro" id="IPR001202">
    <property type="entry name" value="WW_dom"/>
</dbReference>
<feature type="compositionally biased region" description="Basic and acidic residues" evidence="1">
    <location>
        <begin position="1068"/>
        <end position="1077"/>
    </location>
</feature>
<comment type="caution">
    <text evidence="3">The sequence shown here is derived from an EMBL/GenBank/DDBJ whole genome shotgun (WGS) entry which is preliminary data.</text>
</comment>
<feature type="domain" description="WW" evidence="2">
    <location>
        <begin position="140"/>
        <end position="173"/>
    </location>
</feature>
<feature type="domain" description="WW" evidence="2">
    <location>
        <begin position="1"/>
        <end position="31"/>
    </location>
</feature>
<feature type="domain" description="WW" evidence="2">
    <location>
        <begin position="281"/>
        <end position="308"/>
    </location>
</feature>
<feature type="domain" description="WW" evidence="2">
    <location>
        <begin position="99"/>
        <end position="126"/>
    </location>
</feature>
<feature type="compositionally biased region" description="Acidic residues" evidence="1">
    <location>
        <begin position="227"/>
        <end position="276"/>
    </location>
</feature>
<evidence type="ECO:0000256" key="1">
    <source>
        <dbReference type="SAM" id="MobiDB-lite"/>
    </source>
</evidence>
<dbReference type="PANTHER" id="PTHR11864">
    <property type="entry name" value="PRE-MRNA-PROCESSING PROTEIN PRP40"/>
    <property type="match status" value="1"/>
</dbReference>
<feature type="compositionally biased region" description="Basic and acidic residues" evidence="1">
    <location>
        <begin position="1167"/>
        <end position="1178"/>
    </location>
</feature>
<dbReference type="GO" id="GO:0005685">
    <property type="term" value="C:U1 snRNP"/>
    <property type="evidence" value="ECO:0007669"/>
    <property type="project" value="TreeGrafter"/>
</dbReference>
<feature type="compositionally biased region" description="Acidic residues" evidence="1">
    <location>
        <begin position="632"/>
        <end position="651"/>
    </location>
</feature>
<name>A0A9W7DY85_9STRA</name>
<dbReference type="GO" id="GO:0071004">
    <property type="term" value="C:U2-type prespliceosome"/>
    <property type="evidence" value="ECO:0007669"/>
    <property type="project" value="TreeGrafter"/>
</dbReference>
<feature type="compositionally biased region" description="Acidic residues" evidence="1">
    <location>
        <begin position="1027"/>
        <end position="1039"/>
    </location>
</feature>
<feature type="domain" description="WW" evidence="2">
    <location>
        <begin position="211"/>
        <end position="238"/>
    </location>
</feature>
<feature type="region of interest" description="Disordered" evidence="1">
    <location>
        <begin position="1161"/>
        <end position="1203"/>
    </location>
</feature>
<dbReference type="SMART" id="SM00456">
    <property type="entry name" value="WW"/>
    <property type="match status" value="6"/>
</dbReference>
<dbReference type="PROSITE" id="PS01159">
    <property type="entry name" value="WW_DOMAIN_1"/>
    <property type="match status" value="1"/>
</dbReference>
<evidence type="ECO:0000259" key="2">
    <source>
        <dbReference type="PROSITE" id="PS50020"/>
    </source>
</evidence>
<feature type="compositionally biased region" description="Low complexity" evidence="1">
    <location>
        <begin position="85"/>
        <end position="94"/>
    </location>
</feature>
<feature type="compositionally biased region" description="Acidic residues" evidence="1">
    <location>
        <begin position="20"/>
        <end position="54"/>
    </location>
</feature>
<dbReference type="SUPFAM" id="SSF51045">
    <property type="entry name" value="WW domain"/>
    <property type="match status" value="6"/>
</dbReference>
<proteinExistence type="predicted"/>
<feature type="region of interest" description="Disordered" evidence="1">
    <location>
        <begin position="612"/>
        <end position="657"/>
    </location>
</feature>
<organism evidence="3 4">
    <name type="scientific">Triparma laevis f. longispina</name>
    <dbReference type="NCBI Taxonomy" id="1714387"/>
    <lineage>
        <taxon>Eukaryota</taxon>
        <taxon>Sar</taxon>
        <taxon>Stramenopiles</taxon>
        <taxon>Ochrophyta</taxon>
        <taxon>Bolidophyceae</taxon>
        <taxon>Parmales</taxon>
        <taxon>Triparmaceae</taxon>
        <taxon>Triparma</taxon>
    </lineage>
</organism>
<dbReference type="InterPro" id="IPR036020">
    <property type="entry name" value="WW_dom_sf"/>
</dbReference>
<dbReference type="OrthoDB" id="200672at2759"/>
<evidence type="ECO:0000313" key="4">
    <source>
        <dbReference type="Proteomes" id="UP001165122"/>
    </source>
</evidence>
<feature type="compositionally biased region" description="Polar residues" evidence="1">
    <location>
        <begin position="1227"/>
        <end position="1238"/>
    </location>
</feature>